<organism evidence="2 3">
    <name type="scientific">Xylaria multiplex</name>
    <dbReference type="NCBI Taxonomy" id="323545"/>
    <lineage>
        <taxon>Eukaryota</taxon>
        <taxon>Fungi</taxon>
        <taxon>Dikarya</taxon>
        <taxon>Ascomycota</taxon>
        <taxon>Pezizomycotina</taxon>
        <taxon>Sordariomycetes</taxon>
        <taxon>Xylariomycetidae</taxon>
        <taxon>Xylariales</taxon>
        <taxon>Xylariaceae</taxon>
        <taxon>Xylaria</taxon>
    </lineage>
</organism>
<feature type="compositionally biased region" description="Basic and acidic residues" evidence="1">
    <location>
        <begin position="67"/>
        <end position="77"/>
    </location>
</feature>
<reference evidence="2 3" key="1">
    <citation type="submission" date="2019-12" db="EMBL/GenBank/DDBJ databases">
        <title>Draft genome sequence of the ascomycete Xylaria multiplex DSM 110363.</title>
        <authorList>
            <person name="Buettner E."/>
            <person name="Kellner H."/>
        </authorList>
    </citation>
    <scope>NUCLEOTIDE SEQUENCE [LARGE SCALE GENOMIC DNA]</scope>
    <source>
        <strain evidence="2 3">DSM 110363</strain>
    </source>
</reference>
<name>A0A7C8IJ89_9PEZI</name>
<evidence type="ECO:0000256" key="1">
    <source>
        <dbReference type="SAM" id="MobiDB-lite"/>
    </source>
</evidence>
<sequence length="289" mass="33733">MCVKEIFTDQQPDGRLKTWSEGDYCSNTQYGKFCDRTKELHHPPGYRRSEPRYGHGQLPPTPPLSYHSDHTSDSERSSKRRSGIYINDQRVIDVNRKHSSRHERHGSGDRIVYVGSSPLSRTPPLYSRSIPSSPVRDAYDTYEPSYRDVGDRSRSRERPTSIKVEIINERPKSSHHRRQGSSSKTASSRDSNEEERRQRRHSDLHHGDQTRQRKKESEIARQNEAIASRTPVPQVPSSPRYRRGSVAIIPPVPVQERMRAKEEEVRERELEAQKQRLKDRFKFKSYHHS</sequence>
<evidence type="ECO:0000313" key="3">
    <source>
        <dbReference type="Proteomes" id="UP000481858"/>
    </source>
</evidence>
<dbReference type="Proteomes" id="UP000481858">
    <property type="component" value="Unassembled WGS sequence"/>
</dbReference>
<feature type="region of interest" description="Disordered" evidence="1">
    <location>
        <begin position="36"/>
        <end position="246"/>
    </location>
</feature>
<evidence type="ECO:0000313" key="2">
    <source>
        <dbReference type="EMBL" id="KAF2964840.1"/>
    </source>
</evidence>
<proteinExistence type="predicted"/>
<feature type="compositionally biased region" description="Basic and acidic residues" evidence="1">
    <location>
        <begin position="36"/>
        <end position="53"/>
    </location>
</feature>
<keyword evidence="3" id="KW-1185">Reference proteome</keyword>
<dbReference type="AlphaFoldDB" id="A0A7C8IJ89"/>
<dbReference type="InParanoid" id="A0A7C8IJ89"/>
<feature type="compositionally biased region" description="Polar residues" evidence="1">
    <location>
        <begin position="180"/>
        <end position="189"/>
    </location>
</feature>
<gene>
    <name evidence="2" type="ORF">GQX73_g8723</name>
</gene>
<accession>A0A7C8IJ89</accession>
<feature type="compositionally biased region" description="Basic and acidic residues" evidence="1">
    <location>
        <begin position="145"/>
        <end position="172"/>
    </location>
</feature>
<dbReference type="OrthoDB" id="3439480at2759"/>
<feature type="compositionally biased region" description="Basic and acidic residues" evidence="1">
    <location>
        <begin position="204"/>
        <end position="221"/>
    </location>
</feature>
<dbReference type="EMBL" id="WUBL01000134">
    <property type="protein sequence ID" value="KAF2964840.1"/>
    <property type="molecule type" value="Genomic_DNA"/>
</dbReference>
<protein>
    <submittedName>
        <fullName evidence="2">Uncharacterized protein</fullName>
    </submittedName>
</protein>
<comment type="caution">
    <text evidence="2">The sequence shown here is derived from an EMBL/GenBank/DDBJ whole genome shotgun (WGS) entry which is preliminary data.</text>
</comment>